<proteinExistence type="predicted"/>
<accession>A0A6L3Z2Z1</accession>
<dbReference type="Proteomes" id="UP000481876">
    <property type="component" value="Unassembled WGS sequence"/>
</dbReference>
<feature type="region of interest" description="Disordered" evidence="1">
    <location>
        <begin position="37"/>
        <end position="68"/>
    </location>
</feature>
<feature type="compositionally biased region" description="Basic and acidic residues" evidence="1">
    <location>
        <begin position="58"/>
        <end position="68"/>
    </location>
</feature>
<evidence type="ECO:0000313" key="3">
    <source>
        <dbReference type="Proteomes" id="UP000481876"/>
    </source>
</evidence>
<dbReference type="RefSeq" id="WP_151663893.1">
    <property type="nucleotide sequence ID" value="NZ_WBWS01000016.1"/>
</dbReference>
<organism evidence="2 3">
    <name type="scientific">Brucella anthropi</name>
    <name type="common">Ochrobactrum anthropi</name>
    <dbReference type="NCBI Taxonomy" id="529"/>
    <lineage>
        <taxon>Bacteria</taxon>
        <taxon>Pseudomonadati</taxon>
        <taxon>Pseudomonadota</taxon>
        <taxon>Alphaproteobacteria</taxon>
        <taxon>Hyphomicrobiales</taxon>
        <taxon>Brucellaceae</taxon>
        <taxon>Brucella/Ochrobactrum group</taxon>
        <taxon>Brucella</taxon>
    </lineage>
</organism>
<reference evidence="2 3" key="1">
    <citation type="submission" date="2019-09" db="EMBL/GenBank/DDBJ databases">
        <title>Taxonomic organization of the family Brucellaceae based on a phylogenomic approach.</title>
        <authorList>
            <person name="Leclercq S."/>
            <person name="Cloeckaert A."/>
            <person name="Zygmunt M.S."/>
        </authorList>
    </citation>
    <scope>NUCLEOTIDE SEQUENCE [LARGE SCALE GENOMIC DNA]</scope>
    <source>
        <strain evidence="2 3">LMG 3313</strain>
    </source>
</reference>
<comment type="caution">
    <text evidence="2">The sequence shown here is derived from an EMBL/GenBank/DDBJ whole genome shotgun (WGS) entry which is preliminary data.</text>
</comment>
<name>A0A6L3Z2Z1_BRUAN</name>
<sequence>MSSTVLRQPTNDLMIEIEPHRYVNWISALQNALIGKQAHSSNRQYRRGETRAGNSAQDTRETDIATKESREGAIFDRAATPINILAAPAGHVQNPYRTNTRWLRDQSGALVRDEFGLPMPEPRKVTRRSSVTDTRRADWMKRIEGTENTYRIAKTWTEGKMKPENTPAERALMQAKAEHARALRDGQIIAAVERINRRHAGLVESAANDNLQGWELLRQLRREKRHEDVEVVEFYRGLCSLIASQPLRGFDYGYDSSMEKEYRSLKLEGEKDVDEAAANGWQDNTVPGGEIEYKEVRKRSNSDLGWTHPPKKYAVADDNTKVKARPFAVKFNENVMIAKIDMRPILEELRAALGVGLAPFEDAVLGGKTLTEIGEARGFKGVQASSAGKALINASINGLRETWDKIKRRQRKEARRAIMNVDRARARLERQMVRQAV</sequence>
<dbReference type="EMBL" id="WBWS01000016">
    <property type="protein sequence ID" value="KAB2766795.1"/>
    <property type="molecule type" value="Genomic_DNA"/>
</dbReference>
<gene>
    <name evidence="2" type="ORF">F9L04_16110</name>
</gene>
<protein>
    <submittedName>
        <fullName evidence="2">Uncharacterized protein</fullName>
    </submittedName>
</protein>
<dbReference type="AlphaFoldDB" id="A0A6L3Z2Z1"/>
<evidence type="ECO:0000313" key="2">
    <source>
        <dbReference type="EMBL" id="KAB2766795.1"/>
    </source>
</evidence>
<evidence type="ECO:0000256" key="1">
    <source>
        <dbReference type="SAM" id="MobiDB-lite"/>
    </source>
</evidence>